<reference evidence="2" key="1">
    <citation type="submission" date="2023-03" db="EMBL/GenBank/DDBJ databases">
        <title>Massive genome expansion in bonnet fungi (Mycena s.s.) driven by repeated elements and novel gene families across ecological guilds.</title>
        <authorList>
            <consortium name="Lawrence Berkeley National Laboratory"/>
            <person name="Harder C.B."/>
            <person name="Miyauchi S."/>
            <person name="Viragh M."/>
            <person name="Kuo A."/>
            <person name="Thoen E."/>
            <person name="Andreopoulos B."/>
            <person name="Lu D."/>
            <person name="Skrede I."/>
            <person name="Drula E."/>
            <person name="Henrissat B."/>
            <person name="Morin E."/>
            <person name="Kohler A."/>
            <person name="Barry K."/>
            <person name="LaButti K."/>
            <person name="Morin E."/>
            <person name="Salamov A."/>
            <person name="Lipzen A."/>
            <person name="Mereny Z."/>
            <person name="Hegedus B."/>
            <person name="Baldrian P."/>
            <person name="Stursova M."/>
            <person name="Weitz H."/>
            <person name="Taylor A."/>
            <person name="Grigoriev I.V."/>
            <person name="Nagy L.G."/>
            <person name="Martin F."/>
            <person name="Kauserud H."/>
        </authorList>
    </citation>
    <scope>NUCLEOTIDE SEQUENCE</scope>
    <source>
        <strain evidence="2">CBHHK067</strain>
    </source>
</reference>
<comment type="caution">
    <text evidence="2">The sequence shown here is derived from an EMBL/GenBank/DDBJ whole genome shotgun (WGS) entry which is preliminary data.</text>
</comment>
<name>A0AAD7H2R1_MYCRO</name>
<protein>
    <recommendedName>
        <fullName evidence="1">CxC2-like cysteine cluster KDZ transposase-associated domain-containing protein</fullName>
    </recommendedName>
</protein>
<evidence type="ECO:0000313" key="2">
    <source>
        <dbReference type="EMBL" id="KAJ7710784.1"/>
    </source>
</evidence>
<proteinExistence type="predicted"/>
<accession>A0AAD7H2R1</accession>
<feature type="domain" description="CxC2-like cysteine cluster KDZ transposase-associated" evidence="1">
    <location>
        <begin position="69"/>
        <end position="161"/>
    </location>
</feature>
<dbReference type="Pfam" id="PF18803">
    <property type="entry name" value="CxC2"/>
    <property type="match status" value="1"/>
</dbReference>
<keyword evidence="3" id="KW-1185">Reference proteome</keyword>
<dbReference type="InterPro" id="IPR041457">
    <property type="entry name" value="CxC2_KDZ-assoc"/>
</dbReference>
<dbReference type="Proteomes" id="UP001221757">
    <property type="component" value="Unassembled WGS sequence"/>
</dbReference>
<gene>
    <name evidence="2" type="ORF">B0H17DRAFT_914293</name>
</gene>
<organism evidence="2 3">
    <name type="scientific">Mycena rosella</name>
    <name type="common">Pink bonnet</name>
    <name type="synonym">Agaricus rosellus</name>
    <dbReference type="NCBI Taxonomy" id="1033263"/>
    <lineage>
        <taxon>Eukaryota</taxon>
        <taxon>Fungi</taxon>
        <taxon>Dikarya</taxon>
        <taxon>Basidiomycota</taxon>
        <taxon>Agaricomycotina</taxon>
        <taxon>Agaricomycetes</taxon>
        <taxon>Agaricomycetidae</taxon>
        <taxon>Agaricales</taxon>
        <taxon>Marasmiineae</taxon>
        <taxon>Mycenaceae</taxon>
        <taxon>Mycena</taxon>
    </lineage>
</organism>
<evidence type="ECO:0000259" key="1">
    <source>
        <dbReference type="Pfam" id="PF18803"/>
    </source>
</evidence>
<dbReference type="EMBL" id="JARKIE010000001">
    <property type="protein sequence ID" value="KAJ7710784.1"/>
    <property type="molecule type" value="Genomic_DNA"/>
</dbReference>
<sequence>MPPAKEAEDVSLPFPDSVGCSDCLQAPLLCPQCWLEKHRTTPTHWPLIWNTKDKFFEKHDFCRVLKSTAIAIGHNGHRCPEADPMRSFTLADSNGIHATCVTFCQCQTPDGQRGEPEFQQLLRVGIFPGSVKEPKTGYTLGLLECYCQERSQGKGSASNFVLLSNKFKKSRLMQLQDIYDNFPAITRWHQYLDIIMRCGQANGVEIPLPGEINRPYPNRPLGYLGQNCAACPEPGVNMPLVVGVPRYLRCVAKVLFWLKKWR</sequence>
<dbReference type="AlphaFoldDB" id="A0AAD7H2R1"/>
<evidence type="ECO:0000313" key="3">
    <source>
        <dbReference type="Proteomes" id="UP001221757"/>
    </source>
</evidence>